<dbReference type="EMBL" id="SLWF01000001">
    <property type="protein sequence ID" value="TCN90616.1"/>
    <property type="molecule type" value="Genomic_DNA"/>
</dbReference>
<feature type="transmembrane region" description="Helical" evidence="1">
    <location>
        <begin position="45"/>
        <end position="61"/>
    </location>
</feature>
<keyword evidence="1" id="KW-1133">Transmembrane helix</keyword>
<keyword evidence="1" id="KW-0812">Transmembrane</keyword>
<organism evidence="2 3">
    <name type="scientific">Shewanella fodinae</name>
    <dbReference type="NCBI Taxonomy" id="552357"/>
    <lineage>
        <taxon>Bacteria</taxon>
        <taxon>Pseudomonadati</taxon>
        <taxon>Pseudomonadota</taxon>
        <taxon>Gammaproteobacteria</taxon>
        <taxon>Alteromonadales</taxon>
        <taxon>Shewanellaceae</taxon>
        <taxon>Shewanella</taxon>
    </lineage>
</organism>
<name>A0A4R2FL89_9GAMM</name>
<dbReference type="PANTHER" id="PTHR38602:SF1">
    <property type="entry name" value="INNER MEMBRANE PROTEIN"/>
    <property type="match status" value="1"/>
</dbReference>
<dbReference type="InterPro" id="IPR019201">
    <property type="entry name" value="DUF2065"/>
</dbReference>
<dbReference type="AlphaFoldDB" id="A0A4R2FL89"/>
<dbReference type="RefSeq" id="WP_133037358.1">
    <property type="nucleotide sequence ID" value="NZ_SLWF01000001.1"/>
</dbReference>
<gene>
    <name evidence="2" type="ORF">EDC91_10186</name>
</gene>
<evidence type="ECO:0000256" key="1">
    <source>
        <dbReference type="SAM" id="Phobius"/>
    </source>
</evidence>
<dbReference type="PANTHER" id="PTHR38602">
    <property type="entry name" value="INNER MEMBRANE PROTEIN-RELATED"/>
    <property type="match status" value="1"/>
</dbReference>
<reference evidence="2 3" key="1">
    <citation type="submission" date="2019-03" db="EMBL/GenBank/DDBJ databases">
        <title>Freshwater and sediment microbial communities from various areas in North America, analyzing microbe dynamics in response to fracking.</title>
        <authorList>
            <person name="Lamendella R."/>
        </authorList>
    </citation>
    <scope>NUCLEOTIDE SEQUENCE [LARGE SCALE GENOMIC DNA]</scope>
    <source>
        <strain evidence="2 3">74A</strain>
    </source>
</reference>
<dbReference type="Proteomes" id="UP000294832">
    <property type="component" value="Unassembled WGS sequence"/>
</dbReference>
<sequence>MGWHLWLTALGIVLLFEGLGPLLFPNRWRQYLQQIAAMPASSMQRLGAALVLAGAAILIIFS</sequence>
<evidence type="ECO:0000313" key="3">
    <source>
        <dbReference type="Proteomes" id="UP000294832"/>
    </source>
</evidence>
<proteinExistence type="predicted"/>
<comment type="caution">
    <text evidence="2">The sequence shown here is derived from an EMBL/GenBank/DDBJ whole genome shotgun (WGS) entry which is preliminary data.</text>
</comment>
<protein>
    <recommendedName>
        <fullName evidence="4">DUF2065 domain-containing protein</fullName>
    </recommendedName>
</protein>
<evidence type="ECO:0000313" key="2">
    <source>
        <dbReference type="EMBL" id="TCN90616.1"/>
    </source>
</evidence>
<evidence type="ECO:0008006" key="4">
    <source>
        <dbReference type="Google" id="ProtNLM"/>
    </source>
</evidence>
<dbReference type="Pfam" id="PF09838">
    <property type="entry name" value="DUF2065"/>
    <property type="match status" value="1"/>
</dbReference>
<feature type="transmembrane region" description="Helical" evidence="1">
    <location>
        <begin position="6"/>
        <end position="24"/>
    </location>
</feature>
<keyword evidence="3" id="KW-1185">Reference proteome</keyword>
<keyword evidence="1" id="KW-0472">Membrane</keyword>
<accession>A0A4R2FL89</accession>